<organism evidence="1">
    <name type="scientific">Peromfec virus RodF8_50</name>
    <dbReference type="NCBI Taxonomy" id="2929380"/>
    <lineage>
        <taxon>Viruses</taxon>
        <taxon>Monodnaviria</taxon>
        <taxon>Sangervirae</taxon>
        <taxon>Phixviricota</taxon>
        <taxon>Malgrandaviricetes</taxon>
        <taxon>Petitvirales</taxon>
        <taxon>Microviridae</taxon>
    </lineage>
</organism>
<dbReference type="Pfam" id="PF20577">
    <property type="entry name" value="Phage_ORF5"/>
    <property type="match status" value="1"/>
</dbReference>
<protein>
    <submittedName>
        <fullName evidence="1">Nonstructural protein</fullName>
    </submittedName>
</protein>
<dbReference type="InterPro" id="IPR046781">
    <property type="entry name" value="Phage_ORF5"/>
</dbReference>
<dbReference type="EMBL" id="OM869631">
    <property type="protein sequence ID" value="UPW41587.1"/>
    <property type="molecule type" value="Genomic_DNA"/>
</dbReference>
<reference evidence="1" key="1">
    <citation type="submission" date="2022-02" db="EMBL/GenBank/DDBJ databases">
        <title>Towards deciphering the DNA virus diversity associated with rodent species in the families Cricetidae and Heteromyidae.</title>
        <authorList>
            <person name="Lund M."/>
            <person name="Larsen B.B."/>
            <person name="Gryseels S."/>
            <person name="Kraberger S."/>
            <person name="Rowsey D.M."/>
            <person name="Steger L."/>
            <person name="Yule K.M."/>
            <person name="Upham N.S."/>
            <person name="Worobey M."/>
            <person name="Van Doorslaer K."/>
            <person name="Varsani A."/>
        </authorList>
    </citation>
    <scope>NUCLEOTIDE SEQUENCE</scope>
    <source>
        <strain evidence="1">NeonRodF8_50</strain>
    </source>
</reference>
<sequence>MTYKLYSLFDRVTATYGDIILAVNDDDAKRRVAYTLQSNPYKQDLVLYSLGVYDATQGVISSSKAPVMVCNVVECYGDEVKDE</sequence>
<evidence type="ECO:0000313" key="1">
    <source>
        <dbReference type="EMBL" id="UPW41587.1"/>
    </source>
</evidence>
<accession>A0A976N1R6</accession>
<proteinExistence type="predicted"/>
<name>A0A976N1R6_9VIRU</name>